<evidence type="ECO:0000313" key="3">
    <source>
        <dbReference type="WBParaSite" id="nRc.2.0.1.t42633-RA"/>
    </source>
</evidence>
<reference evidence="3" key="1">
    <citation type="submission" date="2022-11" db="UniProtKB">
        <authorList>
            <consortium name="WormBaseParasite"/>
        </authorList>
    </citation>
    <scope>IDENTIFICATION</scope>
</reference>
<organism evidence="2 3">
    <name type="scientific">Romanomermis culicivorax</name>
    <name type="common">Nematode worm</name>
    <dbReference type="NCBI Taxonomy" id="13658"/>
    <lineage>
        <taxon>Eukaryota</taxon>
        <taxon>Metazoa</taxon>
        <taxon>Ecdysozoa</taxon>
        <taxon>Nematoda</taxon>
        <taxon>Enoplea</taxon>
        <taxon>Dorylaimia</taxon>
        <taxon>Mermithida</taxon>
        <taxon>Mermithoidea</taxon>
        <taxon>Mermithidae</taxon>
        <taxon>Romanomermis</taxon>
    </lineage>
</organism>
<keyword evidence="1" id="KW-0472">Membrane</keyword>
<proteinExistence type="predicted"/>
<sequence length="114" mass="13422">MLWRSDAVEYYWRPVAIALATEGIEFAFLFDKIGRKYNDKQTVAMCFGCCEKFLIDQITVFDYIIRFEEWEALKQHMRYIRGTKLREIGDTCCIVEWANRKIMHVPLTAIAAAD</sequence>
<dbReference type="AlphaFoldDB" id="A0A915KVX7"/>
<dbReference type="WBParaSite" id="nRc.2.0.1.t42633-RA">
    <property type="protein sequence ID" value="nRc.2.0.1.t42633-RA"/>
    <property type="gene ID" value="nRc.2.0.1.g42633"/>
</dbReference>
<name>A0A915KVX7_ROMCU</name>
<keyword evidence="1" id="KW-1133">Transmembrane helix</keyword>
<accession>A0A915KVX7</accession>
<keyword evidence="2" id="KW-1185">Reference proteome</keyword>
<evidence type="ECO:0000313" key="2">
    <source>
        <dbReference type="Proteomes" id="UP000887565"/>
    </source>
</evidence>
<dbReference type="OMA" id="CCIVEWA"/>
<dbReference type="Proteomes" id="UP000887565">
    <property type="component" value="Unplaced"/>
</dbReference>
<evidence type="ECO:0000256" key="1">
    <source>
        <dbReference type="SAM" id="Phobius"/>
    </source>
</evidence>
<keyword evidence="1" id="KW-0812">Transmembrane</keyword>
<protein>
    <submittedName>
        <fullName evidence="3">Uncharacterized protein</fullName>
    </submittedName>
</protein>
<feature type="transmembrane region" description="Helical" evidence="1">
    <location>
        <begin position="12"/>
        <end position="30"/>
    </location>
</feature>